<proteinExistence type="predicted"/>
<dbReference type="AlphaFoldDB" id="A0A8H7A8N2"/>
<keyword evidence="3" id="KW-1185">Reference proteome</keyword>
<evidence type="ECO:0000313" key="3">
    <source>
        <dbReference type="Proteomes" id="UP000606974"/>
    </source>
</evidence>
<feature type="region of interest" description="Disordered" evidence="1">
    <location>
        <begin position="86"/>
        <end position="106"/>
    </location>
</feature>
<evidence type="ECO:0000313" key="2">
    <source>
        <dbReference type="EMBL" id="KAF7504660.1"/>
    </source>
</evidence>
<name>A0A8H7A8N2_9EURO</name>
<dbReference type="PANTHER" id="PTHR28186">
    <property type="entry name" value="MEIOTICALLY UP-REGULATED GENE 9 PROTEIN"/>
    <property type="match status" value="1"/>
</dbReference>
<feature type="region of interest" description="Disordered" evidence="1">
    <location>
        <begin position="140"/>
        <end position="363"/>
    </location>
</feature>
<comment type="caution">
    <text evidence="2">The sequence shown here is derived from an EMBL/GenBank/DDBJ whole genome shotgun (WGS) entry which is preliminary data.</text>
</comment>
<accession>A0A8H7A8N2</accession>
<feature type="compositionally biased region" description="Basic residues" evidence="1">
    <location>
        <begin position="350"/>
        <end position="363"/>
    </location>
</feature>
<dbReference type="PANTHER" id="PTHR28186:SF1">
    <property type="entry name" value="MEIOTICALLY UP-REGULATED GENE 9 PROTEIN"/>
    <property type="match status" value="1"/>
</dbReference>
<feature type="compositionally biased region" description="Polar residues" evidence="1">
    <location>
        <begin position="219"/>
        <end position="248"/>
    </location>
</feature>
<evidence type="ECO:0000256" key="1">
    <source>
        <dbReference type="SAM" id="MobiDB-lite"/>
    </source>
</evidence>
<gene>
    <name evidence="2" type="ORF">GJ744_002014</name>
</gene>
<feature type="compositionally biased region" description="Low complexity" evidence="1">
    <location>
        <begin position="267"/>
        <end position="282"/>
    </location>
</feature>
<protein>
    <submittedName>
        <fullName evidence="2">Uncharacterized protein</fullName>
    </submittedName>
</protein>
<organism evidence="2 3">
    <name type="scientific">Endocarpon pusillum</name>
    <dbReference type="NCBI Taxonomy" id="364733"/>
    <lineage>
        <taxon>Eukaryota</taxon>
        <taxon>Fungi</taxon>
        <taxon>Dikarya</taxon>
        <taxon>Ascomycota</taxon>
        <taxon>Pezizomycotina</taxon>
        <taxon>Eurotiomycetes</taxon>
        <taxon>Chaetothyriomycetidae</taxon>
        <taxon>Verrucariales</taxon>
        <taxon>Verrucariaceae</taxon>
        <taxon>Endocarpon</taxon>
    </lineage>
</organism>
<feature type="region of interest" description="Disordered" evidence="1">
    <location>
        <begin position="1"/>
        <end position="59"/>
    </location>
</feature>
<dbReference type="InterPro" id="IPR018809">
    <property type="entry name" value="DUF2406"/>
</dbReference>
<feature type="compositionally biased region" description="Polar residues" evidence="1">
    <location>
        <begin position="149"/>
        <end position="158"/>
    </location>
</feature>
<reference evidence="2" key="1">
    <citation type="submission" date="2020-02" db="EMBL/GenBank/DDBJ databases">
        <authorList>
            <person name="Palmer J.M."/>
        </authorList>
    </citation>
    <scope>NUCLEOTIDE SEQUENCE</scope>
    <source>
        <strain evidence="2">EPUS1.4</strain>
        <tissue evidence="2">Thallus</tissue>
    </source>
</reference>
<sequence>MTDSNMTDTRPRPKSVLSFESRRSRRSSGSSPKLELTESHKDKKRLYTKADPSMAMNEAQPAAVALEESNLDNIRKMTWKDAQGNVIADPDLSNPTRSRMERPLDTIRSFEAAVEGTYNSRRPIPSRPESQATYNVASRRSSYFGGNGNNTNGRSQQWGGYYQNGRGYGPRPESVAEDYYEGRDPRQSYPARPMRYGPSHMMSASSPENIYPSHGHQPSYDTFTTGEGSYGTDTRGNSTDPSSQNSSVDRFPTKPEEYPSDNNQAIGYSNGPYSPVSPVYSSEHSFWKGANGRPQAPYGRSEYMNGGSSNHQTQTPAVLQKEALSSPSAPIKLDTGSDAGSRPTPPKRQSWLKRRFSRKARSP</sequence>
<dbReference type="OrthoDB" id="5330253at2759"/>
<dbReference type="Proteomes" id="UP000606974">
    <property type="component" value="Unassembled WGS sequence"/>
</dbReference>
<feature type="compositionally biased region" description="Polar residues" evidence="1">
    <location>
        <begin position="306"/>
        <end position="328"/>
    </location>
</feature>
<dbReference type="EMBL" id="JAACFV010000131">
    <property type="protein sequence ID" value="KAF7504660.1"/>
    <property type="molecule type" value="Genomic_DNA"/>
</dbReference>
<dbReference type="Pfam" id="PF10295">
    <property type="entry name" value="DUF2406"/>
    <property type="match status" value="1"/>
</dbReference>